<keyword evidence="3" id="KW-0285">Flavoprotein</keyword>
<evidence type="ECO:0000256" key="1">
    <source>
        <dbReference type="ARBA" id="ARBA00001974"/>
    </source>
</evidence>
<comment type="similarity">
    <text evidence="2">Belongs to the GMC oxidoreductase family.</text>
</comment>
<dbReference type="InterPro" id="IPR012132">
    <property type="entry name" value="GMC_OxRdtase"/>
</dbReference>
<keyword evidence="4 6" id="KW-0274">FAD</keyword>
<dbReference type="InterPro" id="IPR000172">
    <property type="entry name" value="GMC_OxRdtase_N"/>
</dbReference>
<gene>
    <name evidence="8" type="ORF">JKP88DRAFT_337069</name>
</gene>
<evidence type="ECO:0000256" key="2">
    <source>
        <dbReference type="ARBA" id="ARBA00010790"/>
    </source>
</evidence>
<dbReference type="AlphaFoldDB" id="A0A836C947"/>
<dbReference type="Pfam" id="PF00732">
    <property type="entry name" value="GMC_oxred_N"/>
    <property type="match status" value="1"/>
</dbReference>
<evidence type="ECO:0000256" key="3">
    <source>
        <dbReference type="ARBA" id="ARBA00022630"/>
    </source>
</evidence>
<evidence type="ECO:0000256" key="4">
    <source>
        <dbReference type="ARBA" id="ARBA00022827"/>
    </source>
</evidence>
<dbReference type="InterPro" id="IPR036188">
    <property type="entry name" value="FAD/NAD-bd_sf"/>
</dbReference>
<keyword evidence="5" id="KW-0560">Oxidoreductase</keyword>
<dbReference type="InterPro" id="IPR007867">
    <property type="entry name" value="GMC_OxRtase_C"/>
</dbReference>
<feature type="domain" description="Glucose-methanol-choline oxidoreductase N-terminal" evidence="7">
    <location>
        <begin position="217"/>
        <end position="231"/>
    </location>
</feature>
<comment type="caution">
    <text evidence="8">The sequence shown here is derived from an EMBL/GenBank/DDBJ whole genome shotgun (WGS) entry which is preliminary data.</text>
</comment>
<evidence type="ECO:0000256" key="6">
    <source>
        <dbReference type="PIRSR" id="PIRSR000137-2"/>
    </source>
</evidence>
<dbReference type="InterPro" id="IPR027424">
    <property type="entry name" value="Glucose_Oxidase_domain_2"/>
</dbReference>
<feature type="binding site" evidence="6">
    <location>
        <begin position="491"/>
        <end position="492"/>
    </location>
    <ligand>
        <name>FAD</name>
        <dbReference type="ChEBI" id="CHEBI:57692"/>
    </ligand>
</feature>
<dbReference type="SUPFAM" id="SSF51905">
    <property type="entry name" value="FAD/NAD(P)-binding domain"/>
    <property type="match status" value="1"/>
</dbReference>
<comment type="cofactor">
    <cofactor evidence="1 6">
        <name>FAD</name>
        <dbReference type="ChEBI" id="CHEBI:57692"/>
    </cofactor>
</comment>
<dbReference type="Gene3D" id="4.10.450.10">
    <property type="entry name" value="Glucose Oxidase, domain 2"/>
    <property type="match status" value="1"/>
</dbReference>
<evidence type="ECO:0000256" key="5">
    <source>
        <dbReference type="ARBA" id="ARBA00023002"/>
    </source>
</evidence>
<dbReference type="EMBL" id="JAFCMP010000543">
    <property type="protein sequence ID" value="KAG5175961.1"/>
    <property type="molecule type" value="Genomic_DNA"/>
</dbReference>
<keyword evidence="9" id="KW-1185">Reference proteome</keyword>
<dbReference type="GO" id="GO:0016614">
    <property type="term" value="F:oxidoreductase activity, acting on CH-OH group of donors"/>
    <property type="evidence" value="ECO:0007669"/>
    <property type="project" value="InterPro"/>
</dbReference>
<reference evidence="8" key="1">
    <citation type="submission" date="2021-02" db="EMBL/GenBank/DDBJ databases">
        <title>First Annotated Genome of the Yellow-green Alga Tribonema minus.</title>
        <authorList>
            <person name="Mahan K.M."/>
        </authorList>
    </citation>
    <scope>NUCLEOTIDE SEQUENCE</scope>
    <source>
        <strain evidence="8">UTEX B ZZ1240</strain>
    </source>
</reference>
<dbReference type="Pfam" id="PF05199">
    <property type="entry name" value="GMC_oxred_C"/>
    <property type="match status" value="1"/>
</dbReference>
<dbReference type="GO" id="GO:0050660">
    <property type="term" value="F:flavin adenine dinucleotide binding"/>
    <property type="evidence" value="ECO:0007669"/>
    <property type="project" value="InterPro"/>
</dbReference>
<dbReference type="OrthoDB" id="269227at2759"/>
<name>A0A836C947_9STRA</name>
<evidence type="ECO:0000313" key="9">
    <source>
        <dbReference type="Proteomes" id="UP000664859"/>
    </source>
</evidence>
<sequence>MPRAAPAAYDFVVVGAGTAGSILAQKLATAPQKYSVLLLEGGPRTDVASAAVPQRIIQAINTPGLVRNVCPTGAAGCALDWGFTNVRGAPLRFAKHTGGNGAINGAQYHRAWISADLPFIASNEGPDGELGGGFGMAPNTFNISPRARRATTYAECVVPLLAKKASNFKLITNAYVTKIDFEQKGQAKPRATAVRYLNSSGKEVTVNVRKEVILAAGAIMSPTILLKSGVGPPAHLQDIGVPVVADNAHVGSNLRDHLSVGLNFKFKHGNETYLDAVLDPTRAKLNQELYKKLMLRSEPCCAQAKGPLTTTGLPYTVHMRYPGYMSGGKGGFIPDGPNIDITFRPWRRPEDGAKAKCVYPCTGFDVTISLTQLEGAGGSVQLASRGAAAKPRIAFSSLTAEADKRVLYQAYVRIRQVMQQQALASRTVDITPGPPITSYEQFAKKKVTGGGSHAFGSCALGTALDARLRVKGLANVRVADASVMPQISVRPQASVMLVGSVAADLALQDARAR</sequence>
<dbReference type="SUPFAM" id="SSF54373">
    <property type="entry name" value="FAD-linked reductases, C-terminal domain"/>
    <property type="match status" value="1"/>
</dbReference>
<organism evidence="8 9">
    <name type="scientific">Tribonema minus</name>
    <dbReference type="NCBI Taxonomy" id="303371"/>
    <lineage>
        <taxon>Eukaryota</taxon>
        <taxon>Sar</taxon>
        <taxon>Stramenopiles</taxon>
        <taxon>Ochrophyta</taxon>
        <taxon>PX clade</taxon>
        <taxon>Xanthophyceae</taxon>
        <taxon>Tribonematales</taxon>
        <taxon>Tribonemataceae</taxon>
        <taxon>Tribonema</taxon>
    </lineage>
</organism>
<dbReference type="PROSITE" id="PS00624">
    <property type="entry name" value="GMC_OXRED_2"/>
    <property type="match status" value="1"/>
</dbReference>
<dbReference type="PIRSF" id="PIRSF000137">
    <property type="entry name" value="Alcohol_oxidase"/>
    <property type="match status" value="1"/>
</dbReference>
<dbReference type="Proteomes" id="UP000664859">
    <property type="component" value="Unassembled WGS sequence"/>
</dbReference>
<protein>
    <recommendedName>
        <fullName evidence="7">Glucose-methanol-choline oxidoreductase N-terminal domain-containing protein</fullName>
    </recommendedName>
</protein>
<dbReference type="PANTHER" id="PTHR11552">
    <property type="entry name" value="GLUCOSE-METHANOL-CHOLINE GMC OXIDOREDUCTASE"/>
    <property type="match status" value="1"/>
</dbReference>
<evidence type="ECO:0000313" key="8">
    <source>
        <dbReference type="EMBL" id="KAG5175961.1"/>
    </source>
</evidence>
<dbReference type="PANTHER" id="PTHR11552:SF147">
    <property type="entry name" value="CHOLINE DEHYDROGENASE, MITOCHONDRIAL"/>
    <property type="match status" value="1"/>
</dbReference>
<proteinExistence type="inferred from homology"/>
<accession>A0A836C947</accession>
<feature type="binding site" evidence="6">
    <location>
        <position position="176"/>
    </location>
    <ligand>
        <name>FAD</name>
        <dbReference type="ChEBI" id="CHEBI:57692"/>
    </ligand>
</feature>
<dbReference type="Gene3D" id="3.50.50.60">
    <property type="entry name" value="FAD/NAD(P)-binding domain"/>
    <property type="match status" value="2"/>
</dbReference>
<evidence type="ECO:0000259" key="7">
    <source>
        <dbReference type="PROSITE" id="PS00624"/>
    </source>
</evidence>
<dbReference type="Gene3D" id="3.30.560.10">
    <property type="entry name" value="Glucose Oxidase, domain 3"/>
    <property type="match status" value="1"/>
</dbReference>